<comment type="caution">
    <text evidence="6">The sequence shown here is derived from an EMBL/GenBank/DDBJ whole genome shotgun (WGS) entry which is preliminary data.</text>
</comment>
<evidence type="ECO:0000313" key="6">
    <source>
        <dbReference type="EMBL" id="OGK41376.1"/>
    </source>
</evidence>
<dbReference type="InterPro" id="IPR006879">
    <property type="entry name" value="YdjC-like"/>
</dbReference>
<dbReference type="Pfam" id="PF04794">
    <property type="entry name" value="YdjC"/>
    <property type="match status" value="1"/>
</dbReference>
<keyword evidence="4" id="KW-0460">Magnesium</keyword>
<evidence type="ECO:0000256" key="3">
    <source>
        <dbReference type="ARBA" id="ARBA00022801"/>
    </source>
</evidence>
<sequence>MKLYSDDFGYNSKVDKGIIKLIRRNKLFGASVLSTMVISPSLRWLSYTLNRKKDFILGLHINLIEGIPASHFLNIRSLVDRDGKFFPLIFFVINLFLGRISKAQIKSEIEAQLTKLLNRGFNVRMFDSHQHTHALSPVSEITVDLARKYNIPYIRSFNSIKNYSLKARLTYAFIKITAFISYFVAYKRIGMPATWQSKQEFNWTVMSWESNTFNIDSVELESSAFVIHPYLPFDTNKSYRSFIK</sequence>
<keyword evidence="5" id="KW-0119">Carbohydrate metabolism</keyword>
<evidence type="ECO:0000313" key="7">
    <source>
        <dbReference type="Proteomes" id="UP000179270"/>
    </source>
</evidence>
<accession>A0A1F7IDE1</accession>
<name>A0A1F7IDE1_9BACT</name>
<dbReference type="GO" id="GO:0005975">
    <property type="term" value="P:carbohydrate metabolic process"/>
    <property type="evidence" value="ECO:0007669"/>
    <property type="project" value="InterPro"/>
</dbReference>
<keyword evidence="2" id="KW-0479">Metal-binding</keyword>
<gene>
    <name evidence="6" type="ORF">A3A74_03525</name>
</gene>
<evidence type="ECO:0008006" key="8">
    <source>
        <dbReference type="Google" id="ProtNLM"/>
    </source>
</evidence>
<dbReference type="STRING" id="1802055.A3A74_03525"/>
<comment type="cofactor">
    <cofactor evidence="1">
        <name>Mg(2+)</name>
        <dbReference type="ChEBI" id="CHEBI:18420"/>
    </cofactor>
</comment>
<dbReference type="PANTHER" id="PTHR31609:SF1">
    <property type="entry name" value="CARBOHYDRATE DEACETYLASE"/>
    <property type="match status" value="1"/>
</dbReference>
<evidence type="ECO:0000256" key="2">
    <source>
        <dbReference type="ARBA" id="ARBA00022723"/>
    </source>
</evidence>
<evidence type="ECO:0000256" key="1">
    <source>
        <dbReference type="ARBA" id="ARBA00001946"/>
    </source>
</evidence>
<organism evidence="6 7">
    <name type="scientific">Candidatus Roizmanbacteria bacterium RIFCSPLOWO2_01_FULL_35_13</name>
    <dbReference type="NCBI Taxonomy" id="1802055"/>
    <lineage>
        <taxon>Bacteria</taxon>
        <taxon>Candidatus Roizmaniibacteriota</taxon>
    </lineage>
</organism>
<dbReference type="PANTHER" id="PTHR31609">
    <property type="entry name" value="YDJC DEACETYLASE FAMILY MEMBER"/>
    <property type="match status" value="1"/>
</dbReference>
<dbReference type="SUPFAM" id="SSF88713">
    <property type="entry name" value="Glycoside hydrolase/deacetylase"/>
    <property type="match status" value="1"/>
</dbReference>
<dbReference type="InterPro" id="IPR011330">
    <property type="entry name" value="Glyco_hydro/deAcase_b/a-brl"/>
</dbReference>
<keyword evidence="3" id="KW-0378">Hydrolase</keyword>
<dbReference type="AlphaFoldDB" id="A0A1F7IDE1"/>
<dbReference type="Proteomes" id="UP000179270">
    <property type="component" value="Unassembled WGS sequence"/>
</dbReference>
<dbReference type="Gene3D" id="3.20.20.370">
    <property type="entry name" value="Glycoside hydrolase/deacetylase"/>
    <property type="match status" value="1"/>
</dbReference>
<protein>
    <recommendedName>
        <fullName evidence="8">NodB homology domain-containing protein</fullName>
    </recommendedName>
</protein>
<evidence type="ECO:0000256" key="4">
    <source>
        <dbReference type="ARBA" id="ARBA00022842"/>
    </source>
</evidence>
<dbReference type="EMBL" id="MGAF01000019">
    <property type="protein sequence ID" value="OGK41376.1"/>
    <property type="molecule type" value="Genomic_DNA"/>
</dbReference>
<dbReference type="GO" id="GO:0016787">
    <property type="term" value="F:hydrolase activity"/>
    <property type="evidence" value="ECO:0007669"/>
    <property type="project" value="UniProtKB-KW"/>
</dbReference>
<evidence type="ECO:0000256" key="5">
    <source>
        <dbReference type="ARBA" id="ARBA00023277"/>
    </source>
</evidence>
<reference evidence="6 7" key="1">
    <citation type="journal article" date="2016" name="Nat. Commun.">
        <title>Thousands of microbial genomes shed light on interconnected biogeochemical processes in an aquifer system.</title>
        <authorList>
            <person name="Anantharaman K."/>
            <person name="Brown C.T."/>
            <person name="Hug L.A."/>
            <person name="Sharon I."/>
            <person name="Castelle C.J."/>
            <person name="Probst A.J."/>
            <person name="Thomas B.C."/>
            <person name="Singh A."/>
            <person name="Wilkins M.J."/>
            <person name="Karaoz U."/>
            <person name="Brodie E.L."/>
            <person name="Williams K.H."/>
            <person name="Hubbard S.S."/>
            <person name="Banfield J.F."/>
        </authorList>
    </citation>
    <scope>NUCLEOTIDE SEQUENCE [LARGE SCALE GENOMIC DNA]</scope>
</reference>
<dbReference type="GO" id="GO:0046872">
    <property type="term" value="F:metal ion binding"/>
    <property type="evidence" value="ECO:0007669"/>
    <property type="project" value="UniProtKB-KW"/>
</dbReference>
<dbReference type="GO" id="GO:0019213">
    <property type="term" value="F:deacetylase activity"/>
    <property type="evidence" value="ECO:0007669"/>
    <property type="project" value="TreeGrafter"/>
</dbReference>
<proteinExistence type="predicted"/>